<evidence type="ECO:0000313" key="3">
    <source>
        <dbReference type="EMBL" id="TCS88934.1"/>
    </source>
</evidence>
<protein>
    <submittedName>
        <fullName evidence="3">Uncharacterized protein</fullName>
    </submittedName>
</protein>
<reference evidence="3 4" key="1">
    <citation type="submission" date="2019-03" db="EMBL/GenBank/DDBJ databases">
        <title>Genomic Encyclopedia of Type Strains, Phase IV (KMG-IV): sequencing the most valuable type-strain genomes for metagenomic binning, comparative biology and taxonomic classification.</title>
        <authorList>
            <person name="Goeker M."/>
        </authorList>
    </citation>
    <scope>NUCLEOTIDE SEQUENCE [LARGE SCALE GENOMIC DNA]</scope>
    <source>
        <strain evidence="3 4">DSM 21100</strain>
    </source>
</reference>
<dbReference type="AlphaFoldDB" id="A0A4R3KVH9"/>
<accession>A0A4R3KVH9</accession>
<dbReference type="EMBL" id="SMAD01000002">
    <property type="protein sequence ID" value="TCS88934.1"/>
    <property type="molecule type" value="Genomic_DNA"/>
</dbReference>
<dbReference type="Proteomes" id="UP000295807">
    <property type="component" value="Unassembled WGS sequence"/>
</dbReference>
<comment type="caution">
    <text evidence="3">The sequence shown here is derived from an EMBL/GenBank/DDBJ whole genome shotgun (WGS) entry which is preliminary data.</text>
</comment>
<keyword evidence="2" id="KW-0732">Signal</keyword>
<proteinExistence type="predicted"/>
<evidence type="ECO:0000256" key="1">
    <source>
        <dbReference type="SAM" id="MobiDB-lite"/>
    </source>
</evidence>
<name>A0A4R3KVH9_9SPHI</name>
<evidence type="ECO:0000256" key="2">
    <source>
        <dbReference type="SAM" id="SignalP"/>
    </source>
</evidence>
<feature type="region of interest" description="Disordered" evidence="1">
    <location>
        <begin position="43"/>
        <end position="108"/>
    </location>
</feature>
<keyword evidence="4" id="KW-1185">Reference proteome</keyword>
<gene>
    <name evidence="3" type="ORF">EDD80_102125</name>
</gene>
<feature type="signal peptide" evidence="2">
    <location>
        <begin position="1"/>
        <end position="28"/>
    </location>
</feature>
<feature type="chain" id="PRO_5020745882" evidence="2">
    <location>
        <begin position="29"/>
        <end position="108"/>
    </location>
</feature>
<organism evidence="3 4">
    <name type="scientific">Anseongella ginsenosidimutans</name>
    <dbReference type="NCBI Taxonomy" id="496056"/>
    <lineage>
        <taxon>Bacteria</taxon>
        <taxon>Pseudomonadati</taxon>
        <taxon>Bacteroidota</taxon>
        <taxon>Sphingobacteriia</taxon>
        <taxon>Sphingobacteriales</taxon>
        <taxon>Sphingobacteriaceae</taxon>
        <taxon>Anseongella</taxon>
    </lineage>
</organism>
<dbReference type="RefSeq" id="WP_132128046.1">
    <property type="nucleotide sequence ID" value="NZ_CP042432.1"/>
</dbReference>
<sequence length="108" mass="11342">MKKPFLYSVFPIALFAAFGIFSATTPGAAPEVNFSGVLTDTLPGDTIDDPVPADTMGFPGDEPTEDTSAYPTEDFFPADTTEDEQPVDTAGAGEGFDPMPVDTNGFNP</sequence>
<evidence type="ECO:0000313" key="4">
    <source>
        <dbReference type="Proteomes" id="UP000295807"/>
    </source>
</evidence>